<dbReference type="RefSeq" id="WP_345106311.1">
    <property type="nucleotide sequence ID" value="NZ_BAABCV010000011.1"/>
</dbReference>
<reference evidence="2" key="1">
    <citation type="journal article" date="2019" name="Int. J. Syst. Evol. Microbiol.">
        <title>The Global Catalogue of Microorganisms (GCM) 10K type strain sequencing project: providing services to taxonomists for standard genome sequencing and annotation.</title>
        <authorList>
            <consortium name="The Broad Institute Genomics Platform"/>
            <consortium name="The Broad Institute Genome Sequencing Center for Infectious Disease"/>
            <person name="Wu L."/>
            <person name="Ma J."/>
        </authorList>
    </citation>
    <scope>NUCLEOTIDE SEQUENCE [LARGE SCALE GENOMIC DNA]</scope>
    <source>
        <strain evidence="2">JCM 17085</strain>
    </source>
</reference>
<dbReference type="InterPro" id="IPR029044">
    <property type="entry name" value="Nucleotide-diphossugar_trans"/>
</dbReference>
<dbReference type="EMBL" id="BAABCV010000011">
    <property type="protein sequence ID" value="GAA4102870.1"/>
    <property type="molecule type" value="Genomic_DNA"/>
</dbReference>
<evidence type="ECO:0008006" key="3">
    <source>
        <dbReference type="Google" id="ProtNLM"/>
    </source>
</evidence>
<name>A0ABP7X265_9SPHI</name>
<gene>
    <name evidence="1" type="ORF">GCM10022392_30090</name>
</gene>
<proteinExistence type="predicted"/>
<evidence type="ECO:0000313" key="2">
    <source>
        <dbReference type="Proteomes" id="UP001500841"/>
    </source>
</evidence>
<comment type="caution">
    <text evidence="1">The sequence shown here is derived from an EMBL/GenBank/DDBJ whole genome shotgun (WGS) entry which is preliminary data.</text>
</comment>
<dbReference type="Gene3D" id="3.90.550.10">
    <property type="entry name" value="Spore Coat Polysaccharide Biosynthesis Protein SpsA, Chain A"/>
    <property type="match status" value="2"/>
</dbReference>
<organism evidence="1 2">
    <name type="scientific">Mucilaginibacter panaciglaebae</name>
    <dbReference type="NCBI Taxonomy" id="502331"/>
    <lineage>
        <taxon>Bacteria</taxon>
        <taxon>Pseudomonadati</taxon>
        <taxon>Bacteroidota</taxon>
        <taxon>Sphingobacteriia</taxon>
        <taxon>Sphingobacteriales</taxon>
        <taxon>Sphingobacteriaceae</taxon>
        <taxon>Mucilaginibacter</taxon>
    </lineage>
</organism>
<keyword evidence="2" id="KW-1185">Reference proteome</keyword>
<sequence length="539" mass="62829">MLPAVEVVIINWKRPENVERIIRALKIQTVPCTITICDCHQTPEFSLSEDVLPLIDRIFKWAHNLGAFSRYVPIASYDHYYTFFIDDDLLPGTKCLEGFLQAAAANPDFGVFGQIGRIVGGDGIYNISYVSQDNINFVEVDFVIRAYFIKTRNLHNIIKFRWEIGYFEENHLEDDLLLCASLKYNENLKCFLIPYNGDSETLVYKEELNSGYALSSRNNHYYKRHDFIRRIMYYGWKPISVSDNAVNYENNLAQNQSCPKVSICIIVFNESEYIDLALKQIYNWDCCHEIIIVEGLVEQQSKTKYLNNVSQDGTTEIIKNFPDPEKKIKYLSGSFRDKTDQQNAYAKEVTGTHVLIMNTTEFYSNQDLQTLKEDIANNPKVDLFKFDFSHDPDKRTYYHLWHGFSTHVVGGYWDVPFNRIFKWTPGTKYIISNEDDPVRPNGIILNHHSVVIKVFTTRAKCIHVGFARKTINTSINNISRIAVNEYNNINFQANKTKQMYINCKRAWEKWTPQMFLPYNAQIFMFTHQLPESLIEMMSI</sequence>
<dbReference type="SUPFAM" id="SSF53448">
    <property type="entry name" value="Nucleotide-diphospho-sugar transferases"/>
    <property type="match status" value="2"/>
</dbReference>
<accession>A0ABP7X265</accession>
<dbReference type="Proteomes" id="UP001500841">
    <property type="component" value="Unassembled WGS sequence"/>
</dbReference>
<evidence type="ECO:0000313" key="1">
    <source>
        <dbReference type="EMBL" id="GAA4102870.1"/>
    </source>
</evidence>
<protein>
    <recommendedName>
        <fullName evidence="3">Glycosyl transferase family 2</fullName>
    </recommendedName>
</protein>